<dbReference type="EMBL" id="LZPO01097296">
    <property type="protein sequence ID" value="OBS64201.1"/>
    <property type="molecule type" value="Genomic_DNA"/>
</dbReference>
<evidence type="ECO:0000256" key="1">
    <source>
        <dbReference type="SAM" id="MobiDB-lite"/>
    </source>
</evidence>
<feature type="compositionally biased region" description="Low complexity" evidence="1">
    <location>
        <begin position="14"/>
        <end position="27"/>
    </location>
</feature>
<organism evidence="2 3">
    <name type="scientific">Neotoma lepida</name>
    <name type="common">Desert woodrat</name>
    <dbReference type="NCBI Taxonomy" id="56216"/>
    <lineage>
        <taxon>Eukaryota</taxon>
        <taxon>Metazoa</taxon>
        <taxon>Chordata</taxon>
        <taxon>Craniata</taxon>
        <taxon>Vertebrata</taxon>
        <taxon>Euteleostomi</taxon>
        <taxon>Mammalia</taxon>
        <taxon>Eutheria</taxon>
        <taxon>Euarchontoglires</taxon>
        <taxon>Glires</taxon>
        <taxon>Rodentia</taxon>
        <taxon>Myomorpha</taxon>
        <taxon>Muroidea</taxon>
        <taxon>Cricetidae</taxon>
        <taxon>Neotominae</taxon>
        <taxon>Neotoma</taxon>
    </lineage>
</organism>
<dbReference type="Proteomes" id="UP000092124">
    <property type="component" value="Unassembled WGS sequence"/>
</dbReference>
<comment type="caution">
    <text evidence="2">The sequence shown here is derived from an EMBL/GenBank/DDBJ whole genome shotgun (WGS) entry which is preliminary data.</text>
</comment>
<name>A0A1A6GD76_NEOLE</name>
<evidence type="ECO:0000313" key="2">
    <source>
        <dbReference type="EMBL" id="OBS64201.1"/>
    </source>
</evidence>
<protein>
    <submittedName>
        <fullName evidence="2">Uncharacterized protein</fullName>
    </submittedName>
</protein>
<sequence length="97" mass="9904">MEAQVPGSRRSRDCSSSLGCSSRSSLRTPLTGPGLEACTSAFTRISILMQVSSELVGLSGQGPALGNINSAAQSHNGVYLKLPTPGAKEGLCGIRAV</sequence>
<gene>
    <name evidence="2" type="ORF">A6R68_07261</name>
</gene>
<reference evidence="2 3" key="1">
    <citation type="submission" date="2016-06" db="EMBL/GenBank/DDBJ databases">
        <title>The Draft Genome Sequence and Annotation of the Desert Woodrat Neotoma lepida.</title>
        <authorList>
            <person name="Campbell M."/>
            <person name="Oakeson K.F."/>
            <person name="Yandell M."/>
            <person name="Halpert J.R."/>
            <person name="Dearing D."/>
        </authorList>
    </citation>
    <scope>NUCLEOTIDE SEQUENCE [LARGE SCALE GENOMIC DNA]</scope>
    <source>
        <strain evidence="2">417</strain>
        <tissue evidence="2">Liver</tissue>
    </source>
</reference>
<feature type="region of interest" description="Disordered" evidence="1">
    <location>
        <begin position="1"/>
        <end position="32"/>
    </location>
</feature>
<accession>A0A1A6GD76</accession>
<proteinExistence type="predicted"/>
<evidence type="ECO:0000313" key="3">
    <source>
        <dbReference type="Proteomes" id="UP000092124"/>
    </source>
</evidence>
<keyword evidence="3" id="KW-1185">Reference proteome</keyword>
<dbReference type="AlphaFoldDB" id="A0A1A6GD76"/>